<dbReference type="Proteomes" id="UP000008639">
    <property type="component" value="Chromosome"/>
</dbReference>
<dbReference type="EMBL" id="CP002379">
    <property type="protein sequence ID" value="ADX74573.1"/>
    <property type="molecule type" value="Genomic_DNA"/>
</dbReference>
<feature type="compositionally biased region" description="Basic and acidic residues" evidence="1">
    <location>
        <begin position="529"/>
        <end position="547"/>
    </location>
</feature>
<dbReference type="InterPro" id="IPR054787">
    <property type="entry name" value="TrlF_ATPase"/>
</dbReference>
<sequence>MATSPSSASKPVNPGAKWWKVDFHAHSPASFDFGAEEGKRAAAPTSYRDWLLAYMKNGVDGVVITDHNTHEGIDKARTELAVMREEEVEDYRDLVLFSGVEFTVDGGYHLLGVFDVDTPSDDINGLLHVCGYSAERGSSLGTTRMSFAQVVEEIIKKDGLAVPAHADVTKGLFGHDLRNQDDLEQSKHIVAVEVMTEEGARKAANRGWVKVLGSDAHHLDDAACPEGVEPKYPGSHFTWVKMEEPNLFGIKLALSDGDQSVVPAKIGDPDPNDYSHTVIECVVVEKGSARACYRFGPWMNTVIGGRGVGKSTIIELVRLAMGRFSDLPMELQSDGEYFSPLPGRKATSRFWDQDTRVEVHLARLGRQYRVLWQGKEPDNPTIEVLHEGEWKSEGGMPRDRFALLINSQKQIYETARDAQSLLKAIDDQPSIGYVTWKETFDELCGQYRTQRSEINELKIKIASEDRLKGELSDVLVELEHVSKLRDSPETHELDRLMQEEQETARSESIAVRLEHTVAAMVEEYSDLQSEDKVDGEGSAKSDVWEEEQTRRSDIQKAYAALVAAAKLLHNSRKTWETVAVKSPRRQRIEELNLLLNPVNEDADEADAGAGHLLDPNEANTRLLQAKSEREAALAAIGKAKTKLERLKGEASETLETITKHRADLTARRIALADALSGDDLKLQVLAQADDSMLETDLRRLVQKSTSFDLLFGENGLPLVLDHPYKPKRDSRVLELKKILKELRAHGVDAPLLKNHSTVVVDQRFFAHLKSIDEHAYQTEVDLWFPEDRLRVRYRQDGTGGLREIDQGSPGEKTAALLAVVLQLSNDPLLLDQPEDDLDNKLIYDLVVTTLKRIKTGRLSATVEN</sequence>
<evidence type="ECO:0000313" key="3">
    <source>
        <dbReference type="Proteomes" id="UP000008639"/>
    </source>
</evidence>
<dbReference type="STRING" id="930171.Asphe3_34710"/>
<dbReference type="GO" id="GO:0004534">
    <property type="term" value="F:5'-3' RNA exonuclease activity"/>
    <property type="evidence" value="ECO:0007669"/>
    <property type="project" value="TreeGrafter"/>
</dbReference>
<protein>
    <submittedName>
        <fullName evidence="2">PHP domain-containing protein</fullName>
    </submittedName>
</protein>
<dbReference type="InterPro" id="IPR052018">
    <property type="entry name" value="PHP_domain"/>
</dbReference>
<dbReference type="PANTHER" id="PTHR42924:SF3">
    <property type="entry name" value="POLYMERASE_HISTIDINOL PHOSPHATASE N-TERMINAL DOMAIN-CONTAINING PROTEIN"/>
    <property type="match status" value="1"/>
</dbReference>
<proteinExistence type="predicted"/>
<evidence type="ECO:0000256" key="1">
    <source>
        <dbReference type="SAM" id="MobiDB-lite"/>
    </source>
</evidence>
<dbReference type="eggNOG" id="COG0613">
    <property type="taxonomic scope" value="Bacteria"/>
</dbReference>
<dbReference type="HOGENOM" id="CLU_006611_1_0_11"/>
<dbReference type="NCBIfam" id="NF045780">
    <property type="entry name" value="TrlF_fam_ATP"/>
    <property type="match status" value="1"/>
</dbReference>
<feature type="region of interest" description="Disordered" evidence="1">
    <location>
        <begin position="526"/>
        <end position="547"/>
    </location>
</feature>
<evidence type="ECO:0000313" key="2">
    <source>
        <dbReference type="EMBL" id="ADX74573.1"/>
    </source>
</evidence>
<organism evidence="2 3">
    <name type="scientific">Pseudarthrobacter phenanthrenivorans (strain DSM 18606 / JCM 16027 / LMG 23796 / Sphe3)</name>
    <name type="common">Arthrobacter phenanthrenivorans</name>
    <dbReference type="NCBI Taxonomy" id="930171"/>
    <lineage>
        <taxon>Bacteria</taxon>
        <taxon>Bacillati</taxon>
        <taxon>Actinomycetota</taxon>
        <taxon>Actinomycetes</taxon>
        <taxon>Micrococcales</taxon>
        <taxon>Micrococcaceae</taxon>
        <taxon>Pseudarthrobacter</taxon>
    </lineage>
</organism>
<dbReference type="SUPFAM" id="SSF52540">
    <property type="entry name" value="P-loop containing nucleoside triphosphate hydrolases"/>
    <property type="match status" value="1"/>
</dbReference>
<dbReference type="InterPro" id="IPR016195">
    <property type="entry name" value="Pol/histidinol_Pase-like"/>
</dbReference>
<gene>
    <name evidence="2" type="ordered locus">Asphe3_34710</name>
</gene>
<dbReference type="GO" id="GO:0035312">
    <property type="term" value="F:5'-3' DNA exonuclease activity"/>
    <property type="evidence" value="ECO:0007669"/>
    <property type="project" value="TreeGrafter"/>
</dbReference>
<dbReference type="SUPFAM" id="SSF89550">
    <property type="entry name" value="PHP domain-like"/>
    <property type="match status" value="1"/>
</dbReference>
<dbReference type="eggNOG" id="COG1196">
    <property type="taxonomic scope" value="Bacteria"/>
</dbReference>
<dbReference type="PANTHER" id="PTHR42924">
    <property type="entry name" value="EXONUCLEASE"/>
    <property type="match status" value="1"/>
</dbReference>
<dbReference type="Gene3D" id="3.20.20.140">
    <property type="entry name" value="Metal-dependent hydrolases"/>
    <property type="match status" value="1"/>
</dbReference>
<dbReference type="InterPro" id="IPR027417">
    <property type="entry name" value="P-loop_NTPase"/>
</dbReference>
<dbReference type="Gene3D" id="3.40.50.300">
    <property type="entry name" value="P-loop containing nucleotide triphosphate hydrolases"/>
    <property type="match status" value="1"/>
</dbReference>
<accession>F0M4M6</accession>
<name>F0M4M6_PSEPM</name>
<dbReference type="OrthoDB" id="9791620at2"/>
<dbReference type="KEGG" id="apn:Asphe3_34710"/>
<reference evidence="2 3" key="1">
    <citation type="journal article" date="2011" name="Stand. Genomic Sci.">
        <title>Complete genome sequence of Arthrobacter phenanthrenivorans type strain (Sphe3).</title>
        <authorList>
            <person name="Kallimanis A."/>
            <person name="Labutti K.M."/>
            <person name="Lapidus A."/>
            <person name="Clum A."/>
            <person name="Lykidis A."/>
            <person name="Mavromatis K."/>
            <person name="Pagani I."/>
            <person name="Liolios K."/>
            <person name="Ivanova N."/>
            <person name="Goodwin L."/>
            <person name="Pitluck S."/>
            <person name="Chen A."/>
            <person name="Palaniappan K."/>
            <person name="Markowitz V."/>
            <person name="Bristow J."/>
            <person name="Velentzas A.D."/>
            <person name="Perisynakis A."/>
            <person name="Ouzounis C.C."/>
            <person name="Kyrpides N.C."/>
            <person name="Koukkou A.I."/>
            <person name="Drainas C."/>
        </authorList>
    </citation>
    <scope>NUCLEOTIDE SEQUENCE [LARGE SCALE GENOMIC DNA]</scope>
    <source>
        <strain evidence="3">DSM 18606 / JCM 16027 / LMG 23796 / Sphe3</strain>
    </source>
</reference>
<dbReference type="AlphaFoldDB" id="F0M4M6"/>
<dbReference type="RefSeq" id="WP_013602459.1">
    <property type="nucleotide sequence ID" value="NC_015145.1"/>
</dbReference>